<comment type="caution">
    <text evidence="1">The sequence shown here is derived from an EMBL/GenBank/DDBJ whole genome shotgun (WGS) entry which is preliminary data.</text>
</comment>
<protein>
    <submittedName>
        <fullName evidence="1">Uncharacterized protein</fullName>
    </submittedName>
</protein>
<reference evidence="1 2" key="1">
    <citation type="submission" date="2016-10" db="EMBL/GenBank/DDBJ databases">
        <title>Genome sequence of the basidiomycete white-rot fungus Trametes pubescens.</title>
        <authorList>
            <person name="Makela M.R."/>
            <person name="Granchi Z."/>
            <person name="Peng M."/>
            <person name="De Vries R.P."/>
            <person name="Grigoriev I."/>
            <person name="Riley R."/>
            <person name="Hilden K."/>
        </authorList>
    </citation>
    <scope>NUCLEOTIDE SEQUENCE [LARGE SCALE GENOMIC DNA]</scope>
    <source>
        <strain evidence="1 2">FBCC735</strain>
    </source>
</reference>
<sequence length="125" mass="13288">MPLPTHAAAAGMQLIPLRSAMLQEELIRPVLSRCYARIRRRSRLPASTTLPHSGSPSRVRVVLENLTRAEQQLPQAVYACTGQTFGEIARPVWALATLQATADSVPALLPQPASCGEGLPAGAPA</sequence>
<organism evidence="1 2">
    <name type="scientific">Trametes pubescens</name>
    <name type="common">White-rot fungus</name>
    <dbReference type="NCBI Taxonomy" id="154538"/>
    <lineage>
        <taxon>Eukaryota</taxon>
        <taxon>Fungi</taxon>
        <taxon>Dikarya</taxon>
        <taxon>Basidiomycota</taxon>
        <taxon>Agaricomycotina</taxon>
        <taxon>Agaricomycetes</taxon>
        <taxon>Polyporales</taxon>
        <taxon>Polyporaceae</taxon>
        <taxon>Trametes</taxon>
    </lineage>
</organism>
<dbReference type="AlphaFoldDB" id="A0A1M2V6F5"/>
<dbReference type="EMBL" id="MNAD01001626">
    <property type="protein sequence ID" value="OJT03188.1"/>
    <property type="molecule type" value="Genomic_DNA"/>
</dbReference>
<keyword evidence="2" id="KW-1185">Reference proteome</keyword>
<evidence type="ECO:0000313" key="1">
    <source>
        <dbReference type="EMBL" id="OJT03188.1"/>
    </source>
</evidence>
<accession>A0A1M2V6F5</accession>
<dbReference type="Proteomes" id="UP000184267">
    <property type="component" value="Unassembled WGS sequence"/>
</dbReference>
<gene>
    <name evidence="1" type="ORF">TRAPUB_6236</name>
</gene>
<proteinExistence type="predicted"/>
<evidence type="ECO:0000313" key="2">
    <source>
        <dbReference type="Proteomes" id="UP000184267"/>
    </source>
</evidence>
<name>A0A1M2V6F5_TRAPU</name>